<comment type="caution">
    <text evidence="2">The sequence shown here is derived from an EMBL/GenBank/DDBJ whole genome shotgun (WGS) entry which is preliminary data.</text>
</comment>
<dbReference type="Pfam" id="PF17042">
    <property type="entry name" value="NBD_C"/>
    <property type="match status" value="1"/>
</dbReference>
<dbReference type="InterPro" id="IPR031475">
    <property type="entry name" value="NBD_C"/>
</dbReference>
<evidence type="ECO:0000259" key="1">
    <source>
        <dbReference type="Pfam" id="PF17042"/>
    </source>
</evidence>
<dbReference type="Gene3D" id="3.40.980.20">
    <property type="entry name" value="Four-carbon acid sugar kinase, nucleotide binding domain"/>
    <property type="match status" value="1"/>
</dbReference>
<sequence length="70" mass="7116">MIAGGDTSSHALQQLGVYALTTRLPLAESPGSPLCTAHSDNPAFDGLEVALKGGQVGTEAYFGNIRDGIG</sequence>
<keyword evidence="3" id="KW-1185">Reference proteome</keyword>
<organism evidence="2 3">
    <name type="scientific">Zobellella aerophila</name>
    <dbReference type="NCBI Taxonomy" id="870480"/>
    <lineage>
        <taxon>Bacteria</taxon>
        <taxon>Pseudomonadati</taxon>
        <taxon>Pseudomonadota</taxon>
        <taxon>Gammaproteobacteria</taxon>
        <taxon>Aeromonadales</taxon>
        <taxon>Aeromonadaceae</taxon>
        <taxon>Zobellella</taxon>
    </lineage>
</organism>
<accession>A0ABP6WK99</accession>
<proteinExistence type="predicted"/>
<dbReference type="Proteomes" id="UP001500795">
    <property type="component" value="Unassembled WGS sequence"/>
</dbReference>
<dbReference type="EMBL" id="BAABCX010000009">
    <property type="protein sequence ID" value="GAA3551906.1"/>
    <property type="molecule type" value="Genomic_DNA"/>
</dbReference>
<reference evidence="3" key="1">
    <citation type="journal article" date="2019" name="Int. J. Syst. Evol. Microbiol.">
        <title>The Global Catalogue of Microorganisms (GCM) 10K type strain sequencing project: providing services to taxonomists for standard genome sequencing and annotation.</title>
        <authorList>
            <consortium name="The Broad Institute Genomics Platform"/>
            <consortium name="The Broad Institute Genome Sequencing Center for Infectious Disease"/>
            <person name="Wu L."/>
            <person name="Ma J."/>
        </authorList>
    </citation>
    <scope>NUCLEOTIDE SEQUENCE [LARGE SCALE GENOMIC DNA]</scope>
    <source>
        <strain evidence="3">JCM 17110</strain>
    </source>
</reference>
<gene>
    <name evidence="2" type="ORF">GCM10022394_35220</name>
</gene>
<evidence type="ECO:0000313" key="3">
    <source>
        <dbReference type="Proteomes" id="UP001500795"/>
    </source>
</evidence>
<evidence type="ECO:0000313" key="2">
    <source>
        <dbReference type="EMBL" id="GAA3551906.1"/>
    </source>
</evidence>
<protein>
    <recommendedName>
        <fullName evidence="1">Four-carbon acid sugar kinase nucleotide binding domain-containing protein</fullName>
    </recommendedName>
</protein>
<name>A0ABP6WK99_9GAMM</name>
<feature type="domain" description="Four-carbon acid sugar kinase nucleotide binding" evidence="1">
    <location>
        <begin position="1"/>
        <end position="62"/>
    </location>
</feature>
<dbReference type="InterPro" id="IPR042213">
    <property type="entry name" value="NBD_C_sf"/>
</dbReference>
<dbReference type="SUPFAM" id="SSF142764">
    <property type="entry name" value="YgbK-like"/>
    <property type="match status" value="1"/>
</dbReference>